<feature type="non-terminal residue" evidence="7">
    <location>
        <position position="302"/>
    </location>
</feature>
<organism evidence="7 8">
    <name type="scientific">Ancylostoma caninum</name>
    <name type="common">Dog hookworm</name>
    <dbReference type="NCBI Taxonomy" id="29170"/>
    <lineage>
        <taxon>Eukaryota</taxon>
        <taxon>Metazoa</taxon>
        <taxon>Ecdysozoa</taxon>
        <taxon>Nematoda</taxon>
        <taxon>Chromadorea</taxon>
        <taxon>Rhabditida</taxon>
        <taxon>Rhabditina</taxon>
        <taxon>Rhabditomorpha</taxon>
        <taxon>Strongyloidea</taxon>
        <taxon>Ancylostomatidae</taxon>
        <taxon>Ancylostomatinae</taxon>
        <taxon>Ancylostoma</taxon>
    </lineage>
</organism>
<evidence type="ECO:0000256" key="4">
    <source>
        <dbReference type="ARBA" id="ARBA00022801"/>
    </source>
</evidence>
<dbReference type="InterPro" id="IPR034164">
    <property type="entry name" value="Pepsin-like_dom"/>
</dbReference>
<dbReference type="InterPro" id="IPR021109">
    <property type="entry name" value="Peptidase_aspartic_dom_sf"/>
</dbReference>
<name>A0A368F0N2_ANCCA</name>
<dbReference type="PROSITE" id="PS51767">
    <property type="entry name" value="PEPTIDASE_A1"/>
    <property type="match status" value="1"/>
</dbReference>
<evidence type="ECO:0000313" key="7">
    <source>
        <dbReference type="EMBL" id="RCN23747.1"/>
    </source>
</evidence>
<dbReference type="FunFam" id="2.40.70.10:FF:000115">
    <property type="entry name" value="Lysosomal aspartic protease"/>
    <property type="match status" value="1"/>
</dbReference>
<dbReference type="OrthoDB" id="5853681at2759"/>
<keyword evidence="4" id="KW-0378">Hydrolase</keyword>
<keyword evidence="3" id="KW-0064">Aspartyl protease</keyword>
<dbReference type="SUPFAM" id="SSF50630">
    <property type="entry name" value="Acid proteases"/>
    <property type="match status" value="1"/>
</dbReference>
<dbReference type="STRING" id="29170.A0A368F0N2"/>
<dbReference type="Proteomes" id="UP000252519">
    <property type="component" value="Unassembled WGS sequence"/>
</dbReference>
<comment type="caution">
    <text evidence="7">The sequence shown here is derived from an EMBL/GenBank/DDBJ whole genome shotgun (WGS) entry which is preliminary data.</text>
</comment>
<dbReference type="PANTHER" id="PTHR47966:SF8">
    <property type="entry name" value="ASPARTIC PROTEASE 1-RELATED"/>
    <property type="match status" value="1"/>
</dbReference>
<dbReference type="PANTHER" id="PTHR47966">
    <property type="entry name" value="BETA-SITE APP-CLEAVING ENZYME, ISOFORM A-RELATED"/>
    <property type="match status" value="1"/>
</dbReference>
<keyword evidence="2 7" id="KW-0645">Protease</keyword>
<comment type="similarity">
    <text evidence="1">Belongs to the peptidase A1 family.</text>
</comment>
<keyword evidence="8" id="KW-1185">Reference proteome</keyword>
<dbReference type="InterPro" id="IPR001461">
    <property type="entry name" value="Aspartic_peptidase_A1"/>
</dbReference>
<dbReference type="Pfam" id="PF00026">
    <property type="entry name" value="Asp"/>
    <property type="match status" value="1"/>
</dbReference>
<feature type="active site" evidence="5">
    <location>
        <position position="252"/>
    </location>
</feature>
<evidence type="ECO:0000256" key="1">
    <source>
        <dbReference type="ARBA" id="ARBA00007447"/>
    </source>
</evidence>
<feature type="active site" evidence="5">
    <location>
        <position position="62"/>
    </location>
</feature>
<reference evidence="7 8" key="1">
    <citation type="submission" date="2014-10" db="EMBL/GenBank/DDBJ databases">
        <title>Draft genome of the hookworm Ancylostoma caninum.</title>
        <authorList>
            <person name="Mitreva M."/>
        </authorList>
    </citation>
    <scope>NUCLEOTIDE SEQUENCE [LARGE SCALE GENOMIC DNA]</scope>
    <source>
        <strain evidence="7 8">Baltimore</strain>
    </source>
</reference>
<protein>
    <submittedName>
        <fullName evidence="7">Eukaryotic aspartyl protease</fullName>
    </submittedName>
</protein>
<dbReference type="GO" id="GO:0006508">
    <property type="term" value="P:proteolysis"/>
    <property type="evidence" value="ECO:0007669"/>
    <property type="project" value="UniProtKB-KW"/>
</dbReference>
<feature type="domain" description="Peptidase A1" evidence="6">
    <location>
        <begin position="44"/>
        <end position="302"/>
    </location>
</feature>
<dbReference type="AlphaFoldDB" id="A0A368F0N2"/>
<dbReference type="PRINTS" id="PR00792">
    <property type="entry name" value="PEPSIN"/>
</dbReference>
<evidence type="ECO:0000259" key="6">
    <source>
        <dbReference type="PROSITE" id="PS51767"/>
    </source>
</evidence>
<gene>
    <name evidence="7" type="ORF">ANCCAN_30565</name>
</gene>
<dbReference type="Gene3D" id="2.40.70.10">
    <property type="entry name" value="Acid Proteases"/>
    <property type="match status" value="2"/>
</dbReference>
<dbReference type="GO" id="GO:0004190">
    <property type="term" value="F:aspartic-type endopeptidase activity"/>
    <property type="evidence" value="ECO:0007669"/>
    <property type="project" value="UniProtKB-KW"/>
</dbReference>
<proteinExistence type="inferred from homology"/>
<evidence type="ECO:0000256" key="5">
    <source>
        <dbReference type="PIRSR" id="PIRSR601461-1"/>
    </source>
</evidence>
<sequence>LLLFETLIFRAKQLQHYVEKQRAKRVEILKRGSEPFEDFYDDFYIGEVDFGTPGQPLLLVMDTGSSNLWAIDNNCDLDACDGSPLSGYTRHKFNTNDSSTFHAEKEDFAIQYGSGFCSGYLATDTISFAGINISKLEFGVATYLDDIFGYVPMDGIFGLGWPAIAVDNVTTPIQRILSELDKPIFTVWLDRKVNISEGGDAGVITFGGFDDDHCESHVDYVPLSAETYWQFSIDGYAISSHKCHKKAEAISDTGTSWIGAPQNVIDNVADVTNADYDFFQDVYTVPCDNMDTLPPFNITING</sequence>
<evidence type="ECO:0000256" key="3">
    <source>
        <dbReference type="ARBA" id="ARBA00022750"/>
    </source>
</evidence>
<evidence type="ECO:0000256" key="2">
    <source>
        <dbReference type="ARBA" id="ARBA00022670"/>
    </source>
</evidence>
<dbReference type="GO" id="GO:0005764">
    <property type="term" value="C:lysosome"/>
    <property type="evidence" value="ECO:0007669"/>
    <property type="project" value="TreeGrafter"/>
</dbReference>
<accession>A0A368F0N2</accession>
<evidence type="ECO:0000313" key="8">
    <source>
        <dbReference type="Proteomes" id="UP000252519"/>
    </source>
</evidence>
<dbReference type="EMBL" id="JOJR01025059">
    <property type="protein sequence ID" value="RCN23747.1"/>
    <property type="molecule type" value="Genomic_DNA"/>
</dbReference>
<dbReference type="InterPro" id="IPR033121">
    <property type="entry name" value="PEPTIDASE_A1"/>
</dbReference>
<feature type="non-terminal residue" evidence="7">
    <location>
        <position position="1"/>
    </location>
</feature>
<dbReference type="CDD" id="cd05471">
    <property type="entry name" value="pepsin_like"/>
    <property type="match status" value="1"/>
</dbReference>